<feature type="signal peptide" evidence="1">
    <location>
        <begin position="1"/>
        <end position="23"/>
    </location>
</feature>
<sequence>MLRRTFMAAVLAGTALVSAPAHADNHGGMDIVDTAVNAGSFETLVAAVQAAGLVETLKGEGPFTVFAPTDEAFAALPEGTVDDLLKPENKDKLISILTYHVVPGKVMSGDLSDGMMAKTVQGSEVMVKTDPAVMVDEASVTQADIEASNGVIHVIDKVIMPE</sequence>
<dbReference type="PANTHER" id="PTHR10900">
    <property type="entry name" value="PERIOSTIN-RELATED"/>
    <property type="match status" value="1"/>
</dbReference>
<dbReference type="SUPFAM" id="SSF82153">
    <property type="entry name" value="FAS1 domain"/>
    <property type="match status" value="1"/>
</dbReference>
<name>A0ABX3N0Y5_9RHOB</name>
<dbReference type="Proteomes" id="UP000190787">
    <property type="component" value="Unassembled WGS sequence"/>
</dbReference>
<evidence type="ECO:0000313" key="3">
    <source>
        <dbReference type="EMBL" id="OOY25612.1"/>
    </source>
</evidence>
<dbReference type="InterPro" id="IPR000782">
    <property type="entry name" value="FAS1_domain"/>
</dbReference>
<dbReference type="InterPro" id="IPR036378">
    <property type="entry name" value="FAS1_dom_sf"/>
</dbReference>
<evidence type="ECO:0000313" key="4">
    <source>
        <dbReference type="Proteomes" id="UP000190787"/>
    </source>
</evidence>
<dbReference type="InterPro" id="IPR050904">
    <property type="entry name" value="Adhesion/Biosynth-related"/>
</dbReference>
<dbReference type="Gene3D" id="2.30.180.10">
    <property type="entry name" value="FAS1 domain"/>
    <property type="match status" value="1"/>
</dbReference>
<evidence type="ECO:0000256" key="1">
    <source>
        <dbReference type="SAM" id="SignalP"/>
    </source>
</evidence>
<accession>A0ABX3N0Y5</accession>
<organism evidence="3 4">
    <name type="scientific">Thioclava sediminum</name>
    <dbReference type="NCBI Taxonomy" id="1915319"/>
    <lineage>
        <taxon>Bacteria</taxon>
        <taxon>Pseudomonadati</taxon>
        <taxon>Pseudomonadota</taxon>
        <taxon>Alphaproteobacteria</taxon>
        <taxon>Rhodobacterales</taxon>
        <taxon>Paracoccaceae</taxon>
        <taxon>Thioclava</taxon>
    </lineage>
</organism>
<gene>
    <name evidence="3" type="ORF">BMI91_04190</name>
</gene>
<evidence type="ECO:0000259" key="2">
    <source>
        <dbReference type="PROSITE" id="PS50213"/>
    </source>
</evidence>
<dbReference type="EMBL" id="MPZV01000001">
    <property type="protein sequence ID" value="OOY25612.1"/>
    <property type="molecule type" value="Genomic_DNA"/>
</dbReference>
<keyword evidence="1" id="KW-0732">Signal</keyword>
<dbReference type="PROSITE" id="PS50213">
    <property type="entry name" value="FAS1"/>
    <property type="match status" value="1"/>
</dbReference>
<feature type="domain" description="FAS1" evidence="2">
    <location>
        <begin position="28"/>
        <end position="159"/>
    </location>
</feature>
<feature type="chain" id="PRO_5045815027" evidence="1">
    <location>
        <begin position="24"/>
        <end position="162"/>
    </location>
</feature>
<proteinExistence type="predicted"/>
<protein>
    <submittedName>
        <fullName evidence="3">Nex18 symbiotically induced protein</fullName>
    </submittedName>
</protein>
<dbReference type="SMART" id="SM00554">
    <property type="entry name" value="FAS1"/>
    <property type="match status" value="1"/>
</dbReference>
<comment type="caution">
    <text evidence="3">The sequence shown here is derived from an EMBL/GenBank/DDBJ whole genome shotgun (WGS) entry which is preliminary data.</text>
</comment>
<dbReference type="RefSeq" id="WP_078604041.1">
    <property type="nucleotide sequence ID" value="NZ_MPZV01000001.1"/>
</dbReference>
<reference evidence="3 4" key="1">
    <citation type="submission" date="2016-11" db="EMBL/GenBank/DDBJ databases">
        <title>A multilocus sequence analysis scheme for characterization of bacteria in the genus Thioclava.</title>
        <authorList>
            <person name="Liu Y."/>
            <person name="Shao Z."/>
        </authorList>
    </citation>
    <scope>NUCLEOTIDE SEQUENCE [LARGE SCALE GENOMIC DNA]</scope>
    <source>
        <strain evidence="3 4">TAW-CT134</strain>
    </source>
</reference>
<dbReference type="PANTHER" id="PTHR10900:SF77">
    <property type="entry name" value="FI19380P1"/>
    <property type="match status" value="1"/>
</dbReference>
<keyword evidence="4" id="KW-1185">Reference proteome</keyword>
<dbReference type="Pfam" id="PF02469">
    <property type="entry name" value="Fasciclin"/>
    <property type="match status" value="1"/>
</dbReference>